<evidence type="ECO:0000313" key="2">
    <source>
        <dbReference type="WBParaSite" id="ACRNAN_scaffold23083.g15562.t1"/>
    </source>
</evidence>
<dbReference type="GO" id="GO:0006260">
    <property type="term" value="P:DNA replication"/>
    <property type="evidence" value="ECO:0007669"/>
    <property type="project" value="TreeGrafter"/>
</dbReference>
<dbReference type="AlphaFoldDB" id="A0A914DEB8"/>
<keyword evidence="1" id="KW-1185">Reference proteome</keyword>
<dbReference type="PANTHER" id="PTHR23274:SF48">
    <property type="entry name" value="ATP-DEPENDENT DNA HELICASE"/>
    <property type="match status" value="1"/>
</dbReference>
<dbReference type="Gene3D" id="3.40.50.300">
    <property type="entry name" value="P-loop containing nucleotide triphosphate hydrolases"/>
    <property type="match status" value="1"/>
</dbReference>
<dbReference type="WBParaSite" id="ACRNAN_scaffold23083.g15562.t1">
    <property type="protein sequence ID" value="ACRNAN_scaffold23083.g15562.t1"/>
    <property type="gene ID" value="ACRNAN_scaffold23083.g15562"/>
</dbReference>
<name>A0A914DEB8_9BILA</name>
<dbReference type="Proteomes" id="UP000887540">
    <property type="component" value="Unplaced"/>
</dbReference>
<accession>A0A914DEB8</accession>
<dbReference type="SUPFAM" id="SSF52540">
    <property type="entry name" value="P-loop containing nucleoside triphosphate hydrolases"/>
    <property type="match status" value="1"/>
</dbReference>
<proteinExistence type="predicted"/>
<sequence>MCNRTRLIVTELCDNIIKTRIIIGEHANSPHDVHIPRIMLKTSKDLGFTMQRHQFPVKTAFAMTIHMSQGQTFEYVGIDLTTYVFNHG</sequence>
<organism evidence="1 2">
    <name type="scientific">Acrobeloides nanus</name>
    <dbReference type="NCBI Taxonomy" id="290746"/>
    <lineage>
        <taxon>Eukaryota</taxon>
        <taxon>Metazoa</taxon>
        <taxon>Ecdysozoa</taxon>
        <taxon>Nematoda</taxon>
        <taxon>Chromadorea</taxon>
        <taxon>Rhabditida</taxon>
        <taxon>Tylenchina</taxon>
        <taxon>Cephalobomorpha</taxon>
        <taxon>Cephaloboidea</taxon>
        <taxon>Cephalobidae</taxon>
        <taxon>Acrobeloides</taxon>
    </lineage>
</organism>
<evidence type="ECO:0000313" key="1">
    <source>
        <dbReference type="Proteomes" id="UP000887540"/>
    </source>
</evidence>
<reference evidence="2" key="1">
    <citation type="submission" date="2022-11" db="UniProtKB">
        <authorList>
            <consortium name="WormBaseParasite"/>
        </authorList>
    </citation>
    <scope>IDENTIFICATION</scope>
</reference>
<dbReference type="PANTHER" id="PTHR23274">
    <property type="entry name" value="DNA HELICASE-RELATED"/>
    <property type="match status" value="1"/>
</dbReference>
<protein>
    <submittedName>
        <fullName evidence="2">Uncharacterized protein</fullName>
    </submittedName>
</protein>
<dbReference type="InterPro" id="IPR027417">
    <property type="entry name" value="P-loop_NTPase"/>
</dbReference>
<dbReference type="GO" id="GO:0005657">
    <property type="term" value="C:replication fork"/>
    <property type="evidence" value="ECO:0007669"/>
    <property type="project" value="TreeGrafter"/>
</dbReference>